<accession>A0A1M5Y374</accession>
<dbReference type="SUPFAM" id="SSF53335">
    <property type="entry name" value="S-adenosyl-L-methionine-dependent methyltransferases"/>
    <property type="match status" value="1"/>
</dbReference>
<feature type="domain" description="Methyltransferase" evidence="1">
    <location>
        <begin position="46"/>
        <end position="142"/>
    </location>
</feature>
<dbReference type="AlphaFoldDB" id="A0A1M5Y374"/>
<dbReference type="OrthoDB" id="4528595at2"/>
<organism evidence="2 3">
    <name type="scientific">Vibrio aerogenes CECT 7868</name>
    <dbReference type="NCBI Taxonomy" id="1216006"/>
    <lineage>
        <taxon>Bacteria</taxon>
        <taxon>Pseudomonadati</taxon>
        <taxon>Pseudomonadota</taxon>
        <taxon>Gammaproteobacteria</taxon>
        <taxon>Vibrionales</taxon>
        <taxon>Vibrionaceae</taxon>
        <taxon>Vibrio</taxon>
    </lineage>
</organism>
<dbReference type="Proteomes" id="UP000184608">
    <property type="component" value="Unassembled WGS sequence"/>
</dbReference>
<dbReference type="Pfam" id="PF13649">
    <property type="entry name" value="Methyltransf_25"/>
    <property type="match status" value="1"/>
</dbReference>
<dbReference type="Gene3D" id="3.40.50.150">
    <property type="entry name" value="Vaccinia Virus protein VP39"/>
    <property type="match status" value="1"/>
</dbReference>
<gene>
    <name evidence="2" type="ORF">VA7868_01467</name>
</gene>
<evidence type="ECO:0000313" key="2">
    <source>
        <dbReference type="EMBL" id="SHI06530.1"/>
    </source>
</evidence>
<sequence>MTEHITDYDALSAEMYDILSEAHWQQRQPSFTETLRQMNAPSGNWLNIGTGTGLELSMIAKTIPDIHLFAIEPSAAMRVGLMTRLMMQPEIQHRVTVIADSFQDADLPSSFSAATVCGCIGFFDETDRAALWQRLARNICHDGAILVDTMMVDHPQRVETMKVGSKQIGQQTYEVYLQGEPGSQTMMHWTMTYKVIRNHQVQREFKIERDWRAFGIGQVIDEAAREGFSGEIIPSSPVPTAILRYSS</sequence>
<proteinExistence type="predicted"/>
<name>A0A1M5Y374_9VIBR</name>
<evidence type="ECO:0000259" key="1">
    <source>
        <dbReference type="Pfam" id="PF13649"/>
    </source>
</evidence>
<reference evidence="2 3" key="1">
    <citation type="submission" date="2016-11" db="EMBL/GenBank/DDBJ databases">
        <authorList>
            <person name="Jaros S."/>
            <person name="Januszkiewicz K."/>
            <person name="Wedrychowicz H."/>
        </authorList>
    </citation>
    <scope>NUCLEOTIDE SEQUENCE [LARGE SCALE GENOMIC DNA]</scope>
    <source>
        <strain evidence="2 3">CECT 7868</strain>
    </source>
</reference>
<keyword evidence="3" id="KW-1185">Reference proteome</keyword>
<evidence type="ECO:0000313" key="3">
    <source>
        <dbReference type="Proteomes" id="UP000184608"/>
    </source>
</evidence>
<dbReference type="RefSeq" id="WP_073603202.1">
    <property type="nucleotide sequence ID" value="NZ_FQXZ01000014.1"/>
</dbReference>
<dbReference type="EMBL" id="FQXZ01000014">
    <property type="protein sequence ID" value="SHI06530.1"/>
    <property type="molecule type" value="Genomic_DNA"/>
</dbReference>
<dbReference type="InterPro" id="IPR029063">
    <property type="entry name" value="SAM-dependent_MTases_sf"/>
</dbReference>
<dbReference type="STRING" id="1216006.VA7868_01467"/>
<protein>
    <recommendedName>
        <fullName evidence="1">Methyltransferase domain-containing protein</fullName>
    </recommendedName>
</protein>
<dbReference type="InterPro" id="IPR041698">
    <property type="entry name" value="Methyltransf_25"/>
</dbReference>